<protein>
    <submittedName>
        <fullName evidence="3">Two-component sensor histidine kinase</fullName>
    </submittedName>
</protein>
<feature type="domain" description="Histidine kinase/HSP90-like ATPase" evidence="2">
    <location>
        <begin position="19"/>
        <end position="128"/>
    </location>
</feature>
<organism evidence="3 4">
    <name type="scientific">Streptomyces candidus</name>
    <dbReference type="NCBI Taxonomy" id="67283"/>
    <lineage>
        <taxon>Bacteria</taxon>
        <taxon>Bacillati</taxon>
        <taxon>Actinomycetota</taxon>
        <taxon>Actinomycetes</taxon>
        <taxon>Kitasatosporales</taxon>
        <taxon>Streptomycetaceae</taxon>
        <taxon>Streptomyces</taxon>
    </lineage>
</organism>
<dbReference type="Pfam" id="PF13581">
    <property type="entry name" value="HATPase_c_2"/>
    <property type="match status" value="1"/>
</dbReference>
<evidence type="ECO:0000256" key="1">
    <source>
        <dbReference type="ARBA" id="ARBA00022527"/>
    </source>
</evidence>
<dbReference type="InterPro" id="IPR003594">
    <property type="entry name" value="HATPase_dom"/>
</dbReference>
<dbReference type="PANTHER" id="PTHR35526:SF3">
    <property type="entry name" value="ANTI-SIGMA-F FACTOR RSBW"/>
    <property type="match status" value="1"/>
</dbReference>
<proteinExistence type="predicted"/>
<dbReference type="Gene3D" id="3.30.565.10">
    <property type="entry name" value="Histidine kinase-like ATPase, C-terminal domain"/>
    <property type="match status" value="1"/>
</dbReference>
<keyword evidence="4" id="KW-1185">Reference proteome</keyword>
<keyword evidence="1" id="KW-0723">Serine/threonine-protein kinase</keyword>
<dbReference type="AlphaFoldDB" id="A0A7X0HMK8"/>
<keyword evidence="3" id="KW-0418">Kinase</keyword>
<evidence type="ECO:0000259" key="2">
    <source>
        <dbReference type="Pfam" id="PF13581"/>
    </source>
</evidence>
<evidence type="ECO:0000313" key="3">
    <source>
        <dbReference type="EMBL" id="MBB6438923.1"/>
    </source>
</evidence>
<dbReference type="CDD" id="cd16936">
    <property type="entry name" value="HATPase_RsbW-like"/>
    <property type="match status" value="1"/>
</dbReference>
<dbReference type="GO" id="GO:0004674">
    <property type="term" value="F:protein serine/threonine kinase activity"/>
    <property type="evidence" value="ECO:0007669"/>
    <property type="project" value="UniProtKB-KW"/>
</dbReference>
<dbReference type="Proteomes" id="UP000540423">
    <property type="component" value="Unassembled WGS sequence"/>
</dbReference>
<keyword evidence="3" id="KW-0808">Transferase</keyword>
<sequence length="145" mass="15717">MSMRAVGWAKTFPMSGGVREGRKWTREHLAQLPWYETSPDTADAVVLTVSELITNAHLHAHSDAQLVLTWDSRCVHVTVHDDVGGVPQPVRRAPSLAATSGRGISIVDALADSWETHEQQHGKAVTACFVPPSPDGEKHAGHSLK</sequence>
<dbReference type="EMBL" id="JACHEM010000016">
    <property type="protein sequence ID" value="MBB6438923.1"/>
    <property type="molecule type" value="Genomic_DNA"/>
</dbReference>
<name>A0A7X0HMK8_9ACTN</name>
<reference evidence="3 4" key="1">
    <citation type="submission" date="2020-08" db="EMBL/GenBank/DDBJ databases">
        <title>Genomic Encyclopedia of Type Strains, Phase IV (KMG-IV): sequencing the most valuable type-strain genomes for metagenomic binning, comparative biology and taxonomic classification.</title>
        <authorList>
            <person name="Goeker M."/>
        </authorList>
    </citation>
    <scope>NUCLEOTIDE SEQUENCE [LARGE SCALE GENOMIC DNA]</scope>
    <source>
        <strain evidence="3 4">DSM 40141</strain>
    </source>
</reference>
<evidence type="ECO:0000313" key="4">
    <source>
        <dbReference type="Proteomes" id="UP000540423"/>
    </source>
</evidence>
<dbReference type="PANTHER" id="PTHR35526">
    <property type="entry name" value="ANTI-SIGMA-F FACTOR RSBW-RELATED"/>
    <property type="match status" value="1"/>
</dbReference>
<dbReference type="InterPro" id="IPR036890">
    <property type="entry name" value="HATPase_C_sf"/>
</dbReference>
<dbReference type="SUPFAM" id="SSF55874">
    <property type="entry name" value="ATPase domain of HSP90 chaperone/DNA topoisomerase II/histidine kinase"/>
    <property type="match status" value="1"/>
</dbReference>
<accession>A0A7X0HMK8</accession>
<dbReference type="InterPro" id="IPR050267">
    <property type="entry name" value="Anti-sigma-factor_SerPK"/>
</dbReference>
<comment type="caution">
    <text evidence="3">The sequence shown here is derived from an EMBL/GenBank/DDBJ whole genome shotgun (WGS) entry which is preliminary data.</text>
</comment>
<gene>
    <name evidence="3" type="ORF">HNQ79_005435</name>
</gene>